<keyword evidence="2" id="KW-1185">Reference proteome</keyword>
<protein>
    <submittedName>
        <fullName evidence="1">Uncharacterized protein</fullName>
    </submittedName>
</protein>
<dbReference type="Proteomes" id="UP001159428">
    <property type="component" value="Unassembled WGS sequence"/>
</dbReference>
<evidence type="ECO:0000313" key="1">
    <source>
        <dbReference type="EMBL" id="CAH3036739.1"/>
    </source>
</evidence>
<accession>A0AAU9VSD8</accession>
<dbReference type="AlphaFoldDB" id="A0AAU9VSD8"/>
<name>A0AAU9VSD8_9CNID</name>
<comment type="caution">
    <text evidence="1">The sequence shown here is derived from an EMBL/GenBank/DDBJ whole genome shotgun (WGS) entry which is preliminary data.</text>
</comment>
<reference evidence="1 2" key="1">
    <citation type="submission" date="2022-05" db="EMBL/GenBank/DDBJ databases">
        <authorList>
            <consortium name="Genoscope - CEA"/>
            <person name="William W."/>
        </authorList>
    </citation>
    <scope>NUCLEOTIDE SEQUENCE [LARGE SCALE GENOMIC DNA]</scope>
</reference>
<dbReference type="EMBL" id="CALNXJ010000003">
    <property type="protein sequence ID" value="CAH3036739.1"/>
    <property type="molecule type" value="Genomic_DNA"/>
</dbReference>
<organism evidence="1 2">
    <name type="scientific">Pocillopora meandrina</name>
    <dbReference type="NCBI Taxonomy" id="46732"/>
    <lineage>
        <taxon>Eukaryota</taxon>
        <taxon>Metazoa</taxon>
        <taxon>Cnidaria</taxon>
        <taxon>Anthozoa</taxon>
        <taxon>Hexacorallia</taxon>
        <taxon>Scleractinia</taxon>
        <taxon>Astrocoeniina</taxon>
        <taxon>Pocilloporidae</taxon>
        <taxon>Pocillopora</taxon>
    </lineage>
</organism>
<feature type="non-terminal residue" evidence="1">
    <location>
        <position position="1"/>
    </location>
</feature>
<gene>
    <name evidence="1" type="ORF">PMEA_00017112</name>
</gene>
<sequence length="122" mass="13988">VLSLLEALSSRKVPHSLEVLYLLEMLYSLEMLHLLEVLYLRCFTNLRCFTLLEPIISDVIPNASGSNFIDKVKLQEQQSALQLQQTRIIEMLAANQSKSRLPQPRVSTFDGVLWSIAHFFRA</sequence>
<proteinExistence type="predicted"/>
<feature type="non-terminal residue" evidence="1">
    <location>
        <position position="122"/>
    </location>
</feature>
<evidence type="ECO:0000313" key="2">
    <source>
        <dbReference type="Proteomes" id="UP001159428"/>
    </source>
</evidence>